<evidence type="ECO:0000256" key="3">
    <source>
        <dbReference type="ARBA" id="ARBA00023125"/>
    </source>
</evidence>
<dbReference type="RefSeq" id="WP_343759311.1">
    <property type="nucleotide sequence ID" value="NZ_BAAADB010000023.1"/>
</dbReference>
<accession>A0ABN1CC07</accession>
<dbReference type="Proteomes" id="UP001500191">
    <property type="component" value="Unassembled WGS sequence"/>
</dbReference>
<dbReference type="InterPro" id="IPR000055">
    <property type="entry name" value="Restrct_endonuc_typeI_TRD"/>
</dbReference>
<keyword evidence="5" id="KW-0255">Endonuclease</keyword>
<dbReference type="PANTHER" id="PTHR30408">
    <property type="entry name" value="TYPE-1 RESTRICTION ENZYME ECOKI SPECIFICITY PROTEIN"/>
    <property type="match status" value="1"/>
</dbReference>
<evidence type="ECO:0000256" key="2">
    <source>
        <dbReference type="ARBA" id="ARBA00022747"/>
    </source>
</evidence>
<comment type="caution">
    <text evidence="5">The sequence shown here is derived from an EMBL/GenBank/DDBJ whole genome shotgun (WGS) entry which is preliminary data.</text>
</comment>
<evidence type="ECO:0000313" key="6">
    <source>
        <dbReference type="Proteomes" id="UP001500191"/>
    </source>
</evidence>
<dbReference type="GO" id="GO:0004519">
    <property type="term" value="F:endonuclease activity"/>
    <property type="evidence" value="ECO:0007669"/>
    <property type="project" value="UniProtKB-KW"/>
</dbReference>
<dbReference type="CDD" id="cd17260">
    <property type="entry name" value="RMtype1_S_EcoEI-TRD1-CR1_like"/>
    <property type="match status" value="1"/>
</dbReference>
<keyword evidence="5" id="KW-0540">Nuclease</keyword>
<evidence type="ECO:0000313" key="5">
    <source>
        <dbReference type="EMBL" id="GAA0516037.1"/>
    </source>
</evidence>
<evidence type="ECO:0000259" key="4">
    <source>
        <dbReference type="Pfam" id="PF01420"/>
    </source>
</evidence>
<reference evidence="5 6" key="1">
    <citation type="journal article" date="2019" name="Int. J. Syst. Evol. Microbiol.">
        <title>The Global Catalogue of Microorganisms (GCM) 10K type strain sequencing project: providing services to taxonomists for standard genome sequencing and annotation.</title>
        <authorList>
            <consortium name="The Broad Institute Genomics Platform"/>
            <consortium name="The Broad Institute Genome Sequencing Center for Infectious Disease"/>
            <person name="Wu L."/>
            <person name="Ma J."/>
        </authorList>
    </citation>
    <scope>NUCLEOTIDE SEQUENCE [LARGE SCALE GENOMIC DNA]</scope>
    <source>
        <strain evidence="5 6">JCM 14368</strain>
    </source>
</reference>
<dbReference type="PANTHER" id="PTHR30408:SF13">
    <property type="entry name" value="TYPE I RESTRICTION ENZYME HINDI SPECIFICITY SUBUNIT"/>
    <property type="match status" value="1"/>
</dbReference>
<dbReference type="CDD" id="cd17246">
    <property type="entry name" value="RMtype1_S_SonII-TRD2-CR2_like"/>
    <property type="match status" value="1"/>
</dbReference>
<dbReference type="EMBL" id="BAAADB010000023">
    <property type="protein sequence ID" value="GAA0516037.1"/>
    <property type="molecule type" value="Genomic_DNA"/>
</dbReference>
<evidence type="ECO:0000256" key="1">
    <source>
        <dbReference type="ARBA" id="ARBA00010923"/>
    </source>
</evidence>
<dbReference type="Pfam" id="PF01420">
    <property type="entry name" value="Methylase_S"/>
    <property type="match status" value="1"/>
</dbReference>
<keyword evidence="5" id="KW-0378">Hydrolase</keyword>
<comment type="similarity">
    <text evidence="1">Belongs to the type-I restriction system S methylase family.</text>
</comment>
<proteinExistence type="inferred from homology"/>
<gene>
    <name evidence="5" type="ORF">GCM10008937_24720</name>
</gene>
<keyword evidence="2" id="KW-0680">Restriction system</keyword>
<sequence>MKQPWPEVPLYEVCGTIVDCVNKTAPVVEGPTPYRMIRTTNVKSGVIDLATVRYVTEETYRAWTRRQMPRPGDVILTREAPLGEVGMLREADGVFLGQRLMSYRADPDKLDAHFLLYALQEDHLQDQIRATGAGATVEHMRVPDAENLRIKLPPLHTQRKIAAVLSAYDDLIENNTRRAQILEEMARALYREWFVEYRYPSHEQDEFSEDEQGRRPDEWSWVPMPFAIDIDPKTKVAKDGLKSFVPMSSLSEDSMIINDIEKRSGNSGAKFKNGDTLFARISPCLENGKTGYVNFLPDDSSTAFGSTEYIVMRSRLVCPEYVYLLSRLPEFRSHAEASMSGATGRQRVKSESFANYMIALPPSHLIKSFEALTKPLFDAIFNLASRSANLRRTRDLLLPKLVSGELDVSTLDVQGVEEQLQEEIA</sequence>
<protein>
    <submittedName>
        <fullName evidence="5">Restriction endonuclease subunit S</fullName>
    </submittedName>
</protein>
<organism evidence="5 6">
    <name type="scientific">Deinococcus depolymerans</name>
    <dbReference type="NCBI Taxonomy" id="392408"/>
    <lineage>
        <taxon>Bacteria</taxon>
        <taxon>Thermotogati</taxon>
        <taxon>Deinococcota</taxon>
        <taxon>Deinococci</taxon>
        <taxon>Deinococcales</taxon>
        <taxon>Deinococcaceae</taxon>
        <taxon>Deinococcus</taxon>
    </lineage>
</organism>
<dbReference type="Gene3D" id="3.90.220.20">
    <property type="entry name" value="DNA methylase specificity domains"/>
    <property type="match status" value="2"/>
</dbReference>
<dbReference type="InterPro" id="IPR044946">
    <property type="entry name" value="Restrct_endonuc_typeI_TRD_sf"/>
</dbReference>
<name>A0ABN1CC07_9DEIO</name>
<feature type="domain" description="Type I restriction modification DNA specificity" evidence="4">
    <location>
        <begin position="72"/>
        <end position="182"/>
    </location>
</feature>
<dbReference type="SUPFAM" id="SSF116734">
    <property type="entry name" value="DNA methylase specificity domain"/>
    <property type="match status" value="2"/>
</dbReference>
<dbReference type="InterPro" id="IPR052021">
    <property type="entry name" value="Type-I_RS_S_subunit"/>
</dbReference>
<keyword evidence="3" id="KW-0238">DNA-binding</keyword>
<keyword evidence="6" id="KW-1185">Reference proteome</keyword>